<evidence type="ECO:0000313" key="2">
    <source>
        <dbReference type="EMBL" id="KAL3692265.1"/>
    </source>
</evidence>
<comment type="caution">
    <text evidence="2">The sequence shown here is derived from an EMBL/GenBank/DDBJ whole genome shotgun (WGS) entry which is preliminary data.</text>
</comment>
<feature type="region of interest" description="Disordered" evidence="1">
    <location>
        <begin position="243"/>
        <end position="263"/>
    </location>
</feature>
<feature type="compositionally biased region" description="Basic and acidic residues" evidence="1">
    <location>
        <begin position="251"/>
        <end position="263"/>
    </location>
</feature>
<protein>
    <submittedName>
        <fullName evidence="2">Uncharacterized protein</fullName>
    </submittedName>
</protein>
<evidence type="ECO:0000313" key="3">
    <source>
        <dbReference type="Proteomes" id="UP001633002"/>
    </source>
</evidence>
<keyword evidence="3" id="KW-1185">Reference proteome</keyword>
<organism evidence="2 3">
    <name type="scientific">Riccia sorocarpa</name>
    <dbReference type="NCBI Taxonomy" id="122646"/>
    <lineage>
        <taxon>Eukaryota</taxon>
        <taxon>Viridiplantae</taxon>
        <taxon>Streptophyta</taxon>
        <taxon>Embryophyta</taxon>
        <taxon>Marchantiophyta</taxon>
        <taxon>Marchantiopsida</taxon>
        <taxon>Marchantiidae</taxon>
        <taxon>Marchantiales</taxon>
        <taxon>Ricciaceae</taxon>
        <taxon>Riccia</taxon>
    </lineage>
</organism>
<evidence type="ECO:0000256" key="1">
    <source>
        <dbReference type="SAM" id="MobiDB-lite"/>
    </source>
</evidence>
<feature type="region of interest" description="Disordered" evidence="1">
    <location>
        <begin position="123"/>
        <end position="184"/>
    </location>
</feature>
<reference evidence="2 3" key="1">
    <citation type="submission" date="2024-09" db="EMBL/GenBank/DDBJ databases">
        <title>Chromosome-scale assembly of Riccia sorocarpa.</title>
        <authorList>
            <person name="Paukszto L."/>
        </authorList>
    </citation>
    <scope>NUCLEOTIDE SEQUENCE [LARGE SCALE GENOMIC DNA]</scope>
    <source>
        <strain evidence="2">LP-2024</strain>
        <tissue evidence="2">Aerial parts of the thallus</tissue>
    </source>
</reference>
<feature type="compositionally biased region" description="Basic and acidic residues" evidence="1">
    <location>
        <begin position="143"/>
        <end position="162"/>
    </location>
</feature>
<gene>
    <name evidence="2" type="ORF">R1sor_005916</name>
</gene>
<sequence>MDFLKQAASLAQNSKSDESESKSGGGGGIDFNSMSSLMSNAQGFLAHNDEKKKKPETEASESGGGGFDFNKMSNLMSTAQGFLGENDAKKKTATAGSESGGGGGLDINKVGNLLSGAQALGLLSGNDGKKKQETASKIPEPVLENKHASEDEKLDAQEKPPADHSNTTTTTSGSHTKPSYPELYGNAQTLYSGLRGKLEGKKDIDDEKLKGAAEDLLKGAESLGLLKPDNPYSGYFKKAEGFLHNSGSQPHDSEQKKDSRDGRAPVIILYSPANSGGESNIQNCFLSYVGNLSDCLVKGFVITRLEVIP</sequence>
<dbReference type="EMBL" id="JBJQOH010000003">
    <property type="protein sequence ID" value="KAL3692265.1"/>
    <property type="molecule type" value="Genomic_DNA"/>
</dbReference>
<feature type="compositionally biased region" description="Polar residues" evidence="1">
    <location>
        <begin position="32"/>
        <end position="42"/>
    </location>
</feature>
<dbReference type="AlphaFoldDB" id="A0ABD3HKX2"/>
<feature type="compositionally biased region" description="Basic and acidic residues" evidence="1">
    <location>
        <begin position="47"/>
        <end position="57"/>
    </location>
</feature>
<proteinExistence type="predicted"/>
<accession>A0ABD3HKX2</accession>
<name>A0ABD3HKX2_9MARC</name>
<dbReference type="Proteomes" id="UP001633002">
    <property type="component" value="Unassembled WGS sequence"/>
</dbReference>
<feature type="region of interest" description="Disordered" evidence="1">
    <location>
        <begin position="1"/>
        <end position="71"/>
    </location>
</feature>